<evidence type="ECO:0000313" key="7">
    <source>
        <dbReference type="Proteomes" id="UP000663760"/>
    </source>
</evidence>
<dbReference type="PROSITE" id="PS50089">
    <property type="entry name" value="ZF_RING_2"/>
    <property type="match status" value="1"/>
</dbReference>
<dbReference type="OrthoDB" id="8062037at2759"/>
<keyword evidence="2 4" id="KW-0863">Zinc-finger</keyword>
<dbReference type="InterPro" id="IPR013083">
    <property type="entry name" value="Znf_RING/FYVE/PHD"/>
</dbReference>
<dbReference type="InterPro" id="IPR001841">
    <property type="entry name" value="Znf_RING"/>
</dbReference>
<protein>
    <recommendedName>
        <fullName evidence="5">RING-type domain-containing protein</fullName>
    </recommendedName>
</protein>
<reference evidence="6" key="1">
    <citation type="submission" date="2020-02" db="EMBL/GenBank/DDBJ databases">
        <authorList>
            <person name="Scholz U."/>
            <person name="Mascher M."/>
            <person name="Fiebig A."/>
        </authorList>
    </citation>
    <scope>NUCLEOTIDE SEQUENCE</scope>
</reference>
<dbReference type="SMART" id="SM00744">
    <property type="entry name" value="RINGv"/>
    <property type="match status" value="1"/>
</dbReference>
<dbReference type="CDD" id="cd16448">
    <property type="entry name" value="RING-H2"/>
    <property type="match status" value="1"/>
</dbReference>
<keyword evidence="3" id="KW-0862">Zinc</keyword>
<dbReference type="AlphaFoldDB" id="A0A7I8LHU4"/>
<organism evidence="6 7">
    <name type="scientific">Spirodela intermedia</name>
    <name type="common">Intermediate duckweed</name>
    <dbReference type="NCBI Taxonomy" id="51605"/>
    <lineage>
        <taxon>Eukaryota</taxon>
        <taxon>Viridiplantae</taxon>
        <taxon>Streptophyta</taxon>
        <taxon>Embryophyta</taxon>
        <taxon>Tracheophyta</taxon>
        <taxon>Spermatophyta</taxon>
        <taxon>Magnoliopsida</taxon>
        <taxon>Liliopsida</taxon>
        <taxon>Araceae</taxon>
        <taxon>Lemnoideae</taxon>
        <taxon>Spirodela</taxon>
    </lineage>
</organism>
<dbReference type="EMBL" id="LR746279">
    <property type="protein sequence ID" value="CAA7409619.1"/>
    <property type="molecule type" value="Genomic_DNA"/>
</dbReference>
<evidence type="ECO:0000256" key="2">
    <source>
        <dbReference type="ARBA" id="ARBA00022771"/>
    </source>
</evidence>
<dbReference type="PANTHER" id="PTHR47258:SF1">
    <property type="entry name" value="E3 UBIQUITIN-PROTEIN LIGASE XERICO-RELATED"/>
    <property type="match status" value="1"/>
</dbReference>
<dbReference type="Proteomes" id="UP000663760">
    <property type="component" value="Chromosome 16"/>
</dbReference>
<dbReference type="GO" id="GO:0008270">
    <property type="term" value="F:zinc ion binding"/>
    <property type="evidence" value="ECO:0007669"/>
    <property type="project" value="UniProtKB-KW"/>
</dbReference>
<sequence>MGIYSLPSPSEGVLTLLIVNTAVSISVFKEIVRFLLDVVGLYRSPSAESDHNPGALPCPAHDSIADRFRSRVKPVRFGSSYRPDDPSGHPQDCRVCLSRFELDSVVNRLSCGHLFHQGCLDRWLDYHHATCPLCRTHLLPLDEDPPLPRC</sequence>
<dbReference type="Pfam" id="PF13639">
    <property type="entry name" value="zf-RING_2"/>
    <property type="match status" value="1"/>
</dbReference>
<evidence type="ECO:0000256" key="4">
    <source>
        <dbReference type="PROSITE-ProRule" id="PRU00175"/>
    </source>
</evidence>
<feature type="domain" description="RING-type" evidence="5">
    <location>
        <begin position="93"/>
        <end position="135"/>
    </location>
</feature>
<dbReference type="SUPFAM" id="SSF57850">
    <property type="entry name" value="RING/U-box"/>
    <property type="match status" value="1"/>
</dbReference>
<dbReference type="InterPro" id="IPR044249">
    <property type="entry name" value="XERICO-like"/>
</dbReference>
<evidence type="ECO:0000259" key="5">
    <source>
        <dbReference type="PROSITE" id="PS50089"/>
    </source>
</evidence>
<keyword evidence="7" id="KW-1185">Reference proteome</keyword>
<dbReference type="SMART" id="SM00184">
    <property type="entry name" value="RING"/>
    <property type="match status" value="1"/>
</dbReference>
<name>A0A7I8LHU4_SPIIN</name>
<keyword evidence="1" id="KW-0479">Metal-binding</keyword>
<evidence type="ECO:0000256" key="1">
    <source>
        <dbReference type="ARBA" id="ARBA00022723"/>
    </source>
</evidence>
<dbReference type="Gene3D" id="3.30.40.10">
    <property type="entry name" value="Zinc/RING finger domain, C3HC4 (zinc finger)"/>
    <property type="match status" value="1"/>
</dbReference>
<evidence type="ECO:0000256" key="3">
    <source>
        <dbReference type="ARBA" id="ARBA00022833"/>
    </source>
</evidence>
<gene>
    <name evidence="6" type="ORF">SI8410_16020297</name>
</gene>
<proteinExistence type="predicted"/>
<dbReference type="PANTHER" id="PTHR47258">
    <property type="match status" value="1"/>
</dbReference>
<dbReference type="InterPro" id="IPR011016">
    <property type="entry name" value="Znf_RING-CH"/>
</dbReference>
<accession>A0A7I8LHU4</accession>
<evidence type="ECO:0000313" key="6">
    <source>
        <dbReference type="EMBL" id="CAA7409619.1"/>
    </source>
</evidence>